<dbReference type="GO" id="GO:0005634">
    <property type="term" value="C:nucleus"/>
    <property type="evidence" value="ECO:0007669"/>
    <property type="project" value="TreeGrafter"/>
</dbReference>
<accession>A0A914EHL7</accession>
<dbReference type="GO" id="GO:0015074">
    <property type="term" value="P:DNA integration"/>
    <property type="evidence" value="ECO:0007669"/>
    <property type="project" value="TreeGrafter"/>
</dbReference>
<dbReference type="InterPro" id="IPR052709">
    <property type="entry name" value="Transposase-MT_Hybrid"/>
</dbReference>
<dbReference type="GO" id="GO:0006303">
    <property type="term" value="P:double-strand break repair via nonhomologous end joining"/>
    <property type="evidence" value="ECO:0007669"/>
    <property type="project" value="TreeGrafter"/>
</dbReference>
<evidence type="ECO:0000313" key="2">
    <source>
        <dbReference type="WBParaSite" id="ACRNAN_scaffold8163.g8091.t1"/>
    </source>
</evidence>
<keyword evidence="1" id="KW-1185">Reference proteome</keyword>
<evidence type="ECO:0000313" key="1">
    <source>
        <dbReference type="Proteomes" id="UP000887540"/>
    </source>
</evidence>
<name>A0A914EHL7_9BILA</name>
<dbReference type="GO" id="GO:0000729">
    <property type="term" value="P:DNA double-strand break processing"/>
    <property type="evidence" value="ECO:0007669"/>
    <property type="project" value="TreeGrafter"/>
</dbReference>
<organism evidence="1 2">
    <name type="scientific">Acrobeloides nanus</name>
    <dbReference type="NCBI Taxonomy" id="290746"/>
    <lineage>
        <taxon>Eukaryota</taxon>
        <taxon>Metazoa</taxon>
        <taxon>Ecdysozoa</taxon>
        <taxon>Nematoda</taxon>
        <taxon>Chromadorea</taxon>
        <taxon>Rhabditida</taxon>
        <taxon>Tylenchina</taxon>
        <taxon>Cephalobomorpha</taxon>
        <taxon>Cephaloboidea</taxon>
        <taxon>Cephalobidae</taxon>
        <taxon>Acrobeloides</taxon>
    </lineage>
</organism>
<protein>
    <submittedName>
        <fullName evidence="2">Uncharacterized protein</fullName>
    </submittedName>
</protein>
<dbReference type="AlphaFoldDB" id="A0A914EHL7"/>
<dbReference type="GO" id="GO:0044774">
    <property type="term" value="P:mitotic DNA integrity checkpoint signaling"/>
    <property type="evidence" value="ECO:0007669"/>
    <property type="project" value="TreeGrafter"/>
</dbReference>
<dbReference type="GO" id="GO:0003690">
    <property type="term" value="F:double-stranded DNA binding"/>
    <property type="evidence" value="ECO:0007669"/>
    <property type="project" value="TreeGrafter"/>
</dbReference>
<dbReference type="Proteomes" id="UP000887540">
    <property type="component" value="Unplaced"/>
</dbReference>
<sequence length="122" mass="14353">MSFSVREQSVKAKLKDSRKFKWFKKFKSGDTNLEDEEGRGRPFDFNDAALLETMEEDESLMTIMLAKQVDADHSVIVRRLKKLDKVWKLSGWVPHELSENNKAERVHILRNCLNESNSVKRW</sequence>
<dbReference type="GO" id="GO:0000793">
    <property type="term" value="C:condensed chromosome"/>
    <property type="evidence" value="ECO:0007669"/>
    <property type="project" value="TreeGrafter"/>
</dbReference>
<dbReference type="GO" id="GO:0000014">
    <property type="term" value="F:single-stranded DNA endodeoxyribonuclease activity"/>
    <property type="evidence" value="ECO:0007669"/>
    <property type="project" value="TreeGrafter"/>
</dbReference>
<dbReference type="GO" id="GO:0003697">
    <property type="term" value="F:single-stranded DNA binding"/>
    <property type="evidence" value="ECO:0007669"/>
    <property type="project" value="TreeGrafter"/>
</dbReference>
<dbReference type="GO" id="GO:0042800">
    <property type="term" value="F:histone H3K4 methyltransferase activity"/>
    <property type="evidence" value="ECO:0007669"/>
    <property type="project" value="TreeGrafter"/>
</dbReference>
<dbReference type="GO" id="GO:0046975">
    <property type="term" value="F:histone H3K36 methyltransferase activity"/>
    <property type="evidence" value="ECO:0007669"/>
    <property type="project" value="TreeGrafter"/>
</dbReference>
<proteinExistence type="predicted"/>
<dbReference type="WBParaSite" id="ACRNAN_scaffold8163.g8091.t1">
    <property type="protein sequence ID" value="ACRNAN_scaffold8163.g8091.t1"/>
    <property type="gene ID" value="ACRNAN_scaffold8163.g8091"/>
</dbReference>
<reference evidence="2" key="1">
    <citation type="submission" date="2022-11" db="UniProtKB">
        <authorList>
            <consortium name="WormBaseParasite"/>
        </authorList>
    </citation>
    <scope>IDENTIFICATION</scope>
</reference>
<dbReference type="GO" id="GO:0035861">
    <property type="term" value="C:site of double-strand break"/>
    <property type="evidence" value="ECO:0007669"/>
    <property type="project" value="TreeGrafter"/>
</dbReference>
<dbReference type="PANTHER" id="PTHR46060">
    <property type="entry name" value="MARINER MOS1 TRANSPOSASE-LIKE PROTEIN"/>
    <property type="match status" value="1"/>
</dbReference>
<dbReference type="GO" id="GO:0031297">
    <property type="term" value="P:replication fork processing"/>
    <property type="evidence" value="ECO:0007669"/>
    <property type="project" value="TreeGrafter"/>
</dbReference>
<dbReference type="GO" id="GO:0044547">
    <property type="term" value="F:DNA topoisomerase binding"/>
    <property type="evidence" value="ECO:0007669"/>
    <property type="project" value="TreeGrafter"/>
</dbReference>
<dbReference type="PANTHER" id="PTHR46060:SF2">
    <property type="entry name" value="HISTONE-LYSINE N-METHYLTRANSFERASE SETMAR"/>
    <property type="match status" value="1"/>
</dbReference>